<dbReference type="EMBL" id="CP063310">
    <property type="protein sequence ID" value="QOS69864.1"/>
    <property type="molecule type" value="Genomic_DNA"/>
</dbReference>
<sequence>MRAKLSAVCLGLEAKSFDKKDASGKVVEVIDYRRAKFSTRGTTETFVLSVPRDLDCSLLADYQDAHMLVEFRFDEKYGTFKGRLLNLFSDAKAMAAAPLLSQSEAAEAAQSSHHA</sequence>
<dbReference type="RefSeq" id="WP_160941560.1">
    <property type="nucleotide sequence ID" value="NZ_CP063310.1"/>
</dbReference>
<proteinExistence type="predicted"/>
<organism evidence="1 2">
    <name type="scientific">Eggerthella guodeyinii</name>
    <dbReference type="NCBI Taxonomy" id="2690837"/>
    <lineage>
        <taxon>Bacteria</taxon>
        <taxon>Bacillati</taxon>
        <taxon>Actinomycetota</taxon>
        <taxon>Coriobacteriia</taxon>
        <taxon>Eggerthellales</taxon>
        <taxon>Eggerthellaceae</taxon>
        <taxon>Eggerthella</taxon>
    </lineage>
</organism>
<gene>
    <name evidence="1" type="ORF">GS424_008525</name>
</gene>
<evidence type="ECO:0000313" key="2">
    <source>
        <dbReference type="Proteomes" id="UP000478463"/>
    </source>
</evidence>
<dbReference type="KEGG" id="egd:GS424_008525"/>
<evidence type="ECO:0000313" key="1">
    <source>
        <dbReference type="EMBL" id="QOS69864.1"/>
    </source>
</evidence>
<accession>A0A6L7IPW6</accession>
<reference evidence="1 2" key="1">
    <citation type="submission" date="2020-10" db="EMBL/GenBank/DDBJ databases">
        <title>Eggerthella sp. nov., isolated from human feces.</title>
        <authorList>
            <person name="Yajun G."/>
        </authorList>
    </citation>
    <scope>NUCLEOTIDE SEQUENCE [LARGE SCALE GENOMIC DNA]</scope>
    <source>
        <strain evidence="1 2">HF-1101</strain>
    </source>
</reference>
<dbReference type="Proteomes" id="UP000478463">
    <property type="component" value="Chromosome"/>
</dbReference>
<protein>
    <submittedName>
        <fullName evidence="1">Uncharacterized protein</fullName>
    </submittedName>
</protein>
<dbReference type="AlphaFoldDB" id="A0A6L7IPW6"/>
<name>A0A6L7IPW6_9ACTN</name>